<dbReference type="InterPro" id="IPR001810">
    <property type="entry name" value="F-box_dom"/>
</dbReference>
<evidence type="ECO:0000259" key="2">
    <source>
        <dbReference type="Pfam" id="PF12937"/>
    </source>
</evidence>
<dbReference type="Gene3D" id="3.80.10.10">
    <property type="entry name" value="Ribonuclease Inhibitor"/>
    <property type="match status" value="1"/>
</dbReference>
<protein>
    <recommendedName>
        <fullName evidence="2">F-box domain-containing protein</fullName>
    </recommendedName>
</protein>
<dbReference type="InterPro" id="IPR036047">
    <property type="entry name" value="F-box-like_dom_sf"/>
</dbReference>
<accession>A0A9P6UAE4</accession>
<evidence type="ECO:0000313" key="3">
    <source>
        <dbReference type="EMBL" id="KAG0266111.1"/>
    </source>
</evidence>
<dbReference type="AlphaFoldDB" id="A0A9P6UAE4"/>
<evidence type="ECO:0000256" key="1">
    <source>
        <dbReference type="SAM" id="MobiDB-lite"/>
    </source>
</evidence>
<evidence type="ECO:0000313" key="4">
    <source>
        <dbReference type="Proteomes" id="UP000807716"/>
    </source>
</evidence>
<dbReference type="InterPro" id="IPR032675">
    <property type="entry name" value="LRR_dom_sf"/>
</dbReference>
<comment type="caution">
    <text evidence="3">The sequence shown here is derived from an EMBL/GenBank/DDBJ whole genome shotgun (WGS) entry which is preliminary data.</text>
</comment>
<sequence length="863" mass="96881">MSFQQSANDNTYSQGPGESSSTLHGDALWIRGVNVSSRLMSARGTNMSDQSDLSEVHDLLAFIEDCFPDDEESEIAALLLIADVPDVPEQVISLFAKWALAAASQEYVGFQRMLRGSSLVLEGLAGDLLRMYTSTTALWPNRTQLPFDEDSYIKRSVMPMIDAVFGSLGTVERWRHQLPVPDGYEEVLQPNFYAEVDQLCFAIMEVRKPNAPKADIEDGARKLPCMMKIALNMLIHQDVQDPTVLGFQVSENTCEVFSLSLKYEAIYIPKSLGRFRLPQDQLDIPGLLPALGPLTAAKSIASTMVTSINRRRSHLGTGEFSSLTRPSYYVYGTNVPSSELIQSIVPHLRQSDLANCVRVSRSWNDALTPFLWRTLNIDSKRQLERFVTRQTQEALTRNALFVCRLELLYTDVLNFLSHSHTTCPLEREAGVPPDKWATCLVTNLCSVSIRFRHVPGDQKMKILALYQLNPGIRRLFLGSHAYGEWLPSNVTKYLPNLQELHLDGVWYGDVKTLLESLPECIRTVQLLAVRHSPTNQDEAAVEVKSLVDPTEVRHHRALESLRIEGDLADKEEEVLAPFLESCSHRLLSLEGLGSTIFLRPKVVEALLRIGFGWRMPERSRSVHYLSDARMAVLFSRSSQWREIHLPATRVGPLTAAAIANNCSHLEVLSLRGHVWSHDGNISLGLGLQSVLSRASRLKTFQAHAVTGREMITAENILSSEWATRSLEVLDMAIAVPRANGDAPSDGAVAQELCAIQRQVLRRIGQQKRLVRLILGRQVPQMLAHQHNCLEMTLESGLDELAGLNDLEMLDIRFLNHRVGVPELEWMAENLPKLRQLHGMDNCVRPPGPEVLQWLQTNRPEWKN</sequence>
<feature type="domain" description="F-box" evidence="2">
    <location>
        <begin position="339"/>
        <end position="377"/>
    </location>
</feature>
<dbReference type="SUPFAM" id="SSF81383">
    <property type="entry name" value="F-box domain"/>
    <property type="match status" value="1"/>
</dbReference>
<name>A0A9P6UAE4_9FUNG</name>
<organism evidence="3 4">
    <name type="scientific">Actinomortierella ambigua</name>
    <dbReference type="NCBI Taxonomy" id="1343610"/>
    <lineage>
        <taxon>Eukaryota</taxon>
        <taxon>Fungi</taxon>
        <taxon>Fungi incertae sedis</taxon>
        <taxon>Mucoromycota</taxon>
        <taxon>Mortierellomycotina</taxon>
        <taxon>Mortierellomycetes</taxon>
        <taxon>Mortierellales</taxon>
        <taxon>Mortierellaceae</taxon>
        <taxon>Actinomortierella</taxon>
    </lineage>
</organism>
<dbReference type="OrthoDB" id="2446735at2759"/>
<dbReference type="SUPFAM" id="SSF52047">
    <property type="entry name" value="RNI-like"/>
    <property type="match status" value="1"/>
</dbReference>
<feature type="region of interest" description="Disordered" evidence="1">
    <location>
        <begin position="1"/>
        <end position="23"/>
    </location>
</feature>
<keyword evidence="4" id="KW-1185">Reference proteome</keyword>
<dbReference type="EMBL" id="JAAAJB010000101">
    <property type="protein sequence ID" value="KAG0266111.1"/>
    <property type="molecule type" value="Genomic_DNA"/>
</dbReference>
<reference evidence="3" key="1">
    <citation type="journal article" date="2020" name="Fungal Divers.">
        <title>Resolving the Mortierellaceae phylogeny through synthesis of multi-gene phylogenetics and phylogenomics.</title>
        <authorList>
            <person name="Vandepol N."/>
            <person name="Liber J."/>
            <person name="Desiro A."/>
            <person name="Na H."/>
            <person name="Kennedy M."/>
            <person name="Barry K."/>
            <person name="Grigoriev I.V."/>
            <person name="Miller A.N."/>
            <person name="O'Donnell K."/>
            <person name="Stajich J.E."/>
            <person name="Bonito G."/>
        </authorList>
    </citation>
    <scope>NUCLEOTIDE SEQUENCE</scope>
    <source>
        <strain evidence="3">BC1065</strain>
    </source>
</reference>
<dbReference type="Proteomes" id="UP000807716">
    <property type="component" value="Unassembled WGS sequence"/>
</dbReference>
<gene>
    <name evidence="3" type="ORF">DFQ27_000158</name>
</gene>
<dbReference type="Pfam" id="PF12937">
    <property type="entry name" value="F-box-like"/>
    <property type="match status" value="1"/>
</dbReference>
<proteinExistence type="predicted"/>